<proteinExistence type="predicted"/>
<evidence type="ECO:0000313" key="1">
    <source>
        <dbReference type="EMBL" id="KAJ1153647.1"/>
    </source>
</evidence>
<feature type="non-terminal residue" evidence="1">
    <location>
        <position position="1"/>
    </location>
</feature>
<keyword evidence="2" id="KW-1185">Reference proteome</keyword>
<comment type="caution">
    <text evidence="1">The sequence shown here is derived from an EMBL/GenBank/DDBJ whole genome shotgun (WGS) entry which is preliminary data.</text>
</comment>
<dbReference type="AlphaFoldDB" id="A0AAV7RQ03"/>
<reference evidence="1" key="1">
    <citation type="journal article" date="2022" name="bioRxiv">
        <title>Sequencing and chromosome-scale assembly of the giantPleurodeles waltlgenome.</title>
        <authorList>
            <person name="Brown T."/>
            <person name="Elewa A."/>
            <person name="Iarovenko S."/>
            <person name="Subramanian E."/>
            <person name="Araus A.J."/>
            <person name="Petzold A."/>
            <person name="Susuki M."/>
            <person name="Suzuki K.-i.T."/>
            <person name="Hayashi T."/>
            <person name="Toyoda A."/>
            <person name="Oliveira C."/>
            <person name="Osipova E."/>
            <person name="Leigh N.D."/>
            <person name="Simon A."/>
            <person name="Yun M.H."/>
        </authorList>
    </citation>
    <scope>NUCLEOTIDE SEQUENCE</scope>
    <source>
        <strain evidence="1">20211129_DDA</strain>
        <tissue evidence="1">Liver</tissue>
    </source>
</reference>
<feature type="non-terminal residue" evidence="1">
    <location>
        <position position="138"/>
    </location>
</feature>
<accession>A0AAV7RQ03</accession>
<organism evidence="1 2">
    <name type="scientific">Pleurodeles waltl</name>
    <name type="common">Iberian ribbed newt</name>
    <dbReference type="NCBI Taxonomy" id="8319"/>
    <lineage>
        <taxon>Eukaryota</taxon>
        <taxon>Metazoa</taxon>
        <taxon>Chordata</taxon>
        <taxon>Craniata</taxon>
        <taxon>Vertebrata</taxon>
        <taxon>Euteleostomi</taxon>
        <taxon>Amphibia</taxon>
        <taxon>Batrachia</taxon>
        <taxon>Caudata</taxon>
        <taxon>Salamandroidea</taxon>
        <taxon>Salamandridae</taxon>
        <taxon>Pleurodelinae</taxon>
        <taxon>Pleurodeles</taxon>
    </lineage>
</organism>
<protein>
    <submittedName>
        <fullName evidence="1">Uncharacterized protein</fullName>
    </submittedName>
</protein>
<name>A0AAV7RQ03_PLEWA</name>
<sequence>AWYSQAVSHPITNQARLCLASEIRQDEVHSGWYGRRQNALLFQASCVETTHRSGACCSQTHLHSTVHKLPSFTNFLQRAKHTPCFAPASQSLHLHLHTVSDCHFFRAQHKQQTSSPPAAWGECEVQKDSQFSFRKSVF</sequence>
<dbReference type="EMBL" id="JANPWB010000009">
    <property type="protein sequence ID" value="KAJ1153647.1"/>
    <property type="molecule type" value="Genomic_DNA"/>
</dbReference>
<dbReference type="Proteomes" id="UP001066276">
    <property type="component" value="Chromosome 5"/>
</dbReference>
<gene>
    <name evidence="1" type="ORF">NDU88_006406</name>
</gene>
<evidence type="ECO:0000313" key="2">
    <source>
        <dbReference type="Proteomes" id="UP001066276"/>
    </source>
</evidence>